<dbReference type="RefSeq" id="WP_012158157.1">
    <property type="nucleotide sequence ID" value="NC_009922.1"/>
</dbReference>
<dbReference type="OrthoDB" id="1957446at2"/>
<evidence type="ECO:0000313" key="2">
    <source>
        <dbReference type="Proteomes" id="UP000000269"/>
    </source>
</evidence>
<dbReference type="SUPFAM" id="SSF89360">
    <property type="entry name" value="HesB-like domain"/>
    <property type="match status" value="1"/>
</dbReference>
<evidence type="ECO:0000313" key="1">
    <source>
        <dbReference type="EMBL" id="ABW17842.1"/>
    </source>
</evidence>
<protein>
    <recommendedName>
        <fullName evidence="3">HesB/YadR/YfhF-family protein</fullName>
    </recommendedName>
</protein>
<evidence type="ECO:0008006" key="3">
    <source>
        <dbReference type="Google" id="ProtNLM"/>
    </source>
</evidence>
<dbReference type="InterPro" id="IPR035903">
    <property type="entry name" value="HesB-like_dom_sf"/>
</dbReference>
<organism evidence="1 2">
    <name type="scientific">Alkaliphilus oremlandii (strain OhILAs)</name>
    <name type="common">Clostridium oremlandii (strain OhILAs)</name>
    <dbReference type="NCBI Taxonomy" id="350688"/>
    <lineage>
        <taxon>Bacteria</taxon>
        <taxon>Bacillati</taxon>
        <taxon>Bacillota</taxon>
        <taxon>Clostridia</taxon>
        <taxon>Peptostreptococcales</taxon>
        <taxon>Natronincolaceae</taxon>
        <taxon>Alkaliphilus</taxon>
    </lineage>
</organism>
<proteinExistence type="predicted"/>
<dbReference type="KEGG" id="aoe:Clos_0279"/>
<accession>A8ML25</accession>
<dbReference type="Proteomes" id="UP000000269">
    <property type="component" value="Chromosome"/>
</dbReference>
<dbReference type="HOGENOM" id="CLU_203785_1_0_9"/>
<dbReference type="EMBL" id="CP000853">
    <property type="protein sequence ID" value="ABW17842.1"/>
    <property type="molecule type" value="Genomic_DNA"/>
</dbReference>
<gene>
    <name evidence="1" type="ordered locus">Clos_0279</name>
</gene>
<name>A8ML25_ALKOO</name>
<dbReference type="AlphaFoldDB" id="A8ML25"/>
<reference evidence="2" key="1">
    <citation type="submission" date="2007-10" db="EMBL/GenBank/DDBJ databases">
        <title>Complete genome of Alkaliphilus oremlandii OhILAs.</title>
        <authorList>
            <person name="Copeland A."/>
            <person name="Lucas S."/>
            <person name="Lapidus A."/>
            <person name="Barry K."/>
            <person name="Detter J.C."/>
            <person name="Glavina del Rio T."/>
            <person name="Hammon N."/>
            <person name="Israni S."/>
            <person name="Dalin E."/>
            <person name="Tice H."/>
            <person name="Pitluck S."/>
            <person name="Chain P."/>
            <person name="Malfatti S."/>
            <person name="Shin M."/>
            <person name="Vergez L."/>
            <person name="Schmutz J."/>
            <person name="Larimer F."/>
            <person name="Land M."/>
            <person name="Hauser L."/>
            <person name="Kyrpides N."/>
            <person name="Mikhailova N."/>
            <person name="Stolz J.F."/>
            <person name="Dawson A."/>
            <person name="Fisher E."/>
            <person name="Crable B."/>
            <person name="Perera E."/>
            <person name="Lisak J."/>
            <person name="Ranganathan M."/>
            <person name="Basu P."/>
            <person name="Richardson P."/>
        </authorList>
    </citation>
    <scope>NUCLEOTIDE SEQUENCE [LARGE SCALE GENOMIC DNA]</scope>
    <source>
        <strain evidence="2">OhILAs</strain>
    </source>
</reference>
<keyword evidence="2" id="KW-1185">Reference proteome</keyword>
<sequence>MSLEEATQHDVVKDVNGVKFVIDKMLDNRFDEVKVDYGTVMFRKGFIVALENGGGGC</sequence>